<feature type="compositionally biased region" description="Acidic residues" evidence="1">
    <location>
        <begin position="276"/>
        <end position="291"/>
    </location>
</feature>
<dbReference type="KEGG" id="xla:121396021"/>
<feature type="region of interest" description="Disordered" evidence="1">
    <location>
        <begin position="139"/>
        <end position="297"/>
    </location>
</feature>
<feature type="compositionally biased region" description="Acidic residues" evidence="1">
    <location>
        <begin position="190"/>
        <end position="205"/>
    </location>
</feature>
<protein>
    <submittedName>
        <fullName evidence="3">Histone acetyltransferase KAT6B-like</fullName>
    </submittedName>
</protein>
<feature type="compositionally biased region" description="Acidic residues" evidence="1">
    <location>
        <begin position="213"/>
        <end position="225"/>
    </location>
</feature>
<name>A0A8J1LD18_XENLA</name>
<sequence length="411" mass="47063">MDKKQRNPSLLTLYSVLKDFRGEHTDFEALASYYEHHYRVEFGENIVLKHFLLTCDVDPRMRAKENIMHFWKMLNSLEVIKREYAALRKSAKLPPDHPTRVQNRRKQLEYLRLENTINQHLTQLHHEFLRELKLKKAAGKKQAHSPAAEEEEDGAPAAADEEALDTEDKEEEAEGAPAEDPAVEEKMMEEQAEEEAAPGAAEEEALASQEKEEGAEDKEEEDAPTNEETAPPAEQQQIPEEEEKEEGAEVGGSADENQTPRVEEKTTEEQSPAVEEKEEGVDGEEEAPEVEEIIKDPLERPTLRKQFRKAIMKMLRRVWHSTQRLTCCCCYHPLNHNKENHPNQPEDNPPRSFEVNPLSFLSIALKIPFCTADNSLSPYEDIPLSLNEEILPSDLNIILPSDLKIIQPLRR</sequence>
<proteinExistence type="predicted"/>
<feature type="compositionally biased region" description="Acidic residues" evidence="1">
    <location>
        <begin position="148"/>
        <end position="174"/>
    </location>
</feature>
<feature type="compositionally biased region" description="Acidic residues" evidence="1">
    <location>
        <begin position="239"/>
        <end position="248"/>
    </location>
</feature>
<feature type="compositionally biased region" description="Low complexity" evidence="1">
    <location>
        <begin position="227"/>
        <end position="238"/>
    </location>
</feature>
<organism evidence="2 3">
    <name type="scientific">Xenopus laevis</name>
    <name type="common">African clawed frog</name>
    <dbReference type="NCBI Taxonomy" id="8355"/>
    <lineage>
        <taxon>Eukaryota</taxon>
        <taxon>Metazoa</taxon>
        <taxon>Chordata</taxon>
        <taxon>Craniata</taxon>
        <taxon>Vertebrata</taxon>
        <taxon>Euteleostomi</taxon>
        <taxon>Amphibia</taxon>
        <taxon>Batrachia</taxon>
        <taxon>Anura</taxon>
        <taxon>Pipoidea</taxon>
        <taxon>Pipidae</taxon>
        <taxon>Xenopodinae</taxon>
        <taxon>Xenopus</taxon>
        <taxon>Xenopus</taxon>
    </lineage>
</organism>
<dbReference type="AlphaFoldDB" id="A0A8J1LD18"/>
<evidence type="ECO:0000256" key="1">
    <source>
        <dbReference type="SAM" id="MobiDB-lite"/>
    </source>
</evidence>
<keyword evidence="2" id="KW-1185">Reference proteome</keyword>
<accession>A0A8J1LD18</accession>
<reference evidence="3" key="1">
    <citation type="submission" date="2025-08" db="UniProtKB">
        <authorList>
            <consortium name="RefSeq"/>
        </authorList>
    </citation>
    <scope>IDENTIFICATION</scope>
    <source>
        <strain evidence="3">J_2021</strain>
        <tissue evidence="3">Erythrocytes</tissue>
    </source>
</reference>
<evidence type="ECO:0000313" key="2">
    <source>
        <dbReference type="Proteomes" id="UP000186698"/>
    </source>
</evidence>
<gene>
    <name evidence="3" type="primary">LOC121396021</name>
</gene>
<dbReference type="GeneID" id="121396021"/>
<evidence type="ECO:0000313" key="3">
    <source>
        <dbReference type="RefSeq" id="XP_041426550.1"/>
    </source>
</evidence>
<dbReference type="RefSeq" id="XP_041426550.1">
    <property type="nucleotide sequence ID" value="XM_041570616.1"/>
</dbReference>
<dbReference type="Proteomes" id="UP000186698">
    <property type="component" value="Chromosome 7S"/>
</dbReference>